<proteinExistence type="predicted"/>
<dbReference type="Proteomes" id="UP001165092">
    <property type="component" value="Unassembled WGS sequence"/>
</dbReference>
<reference evidence="1" key="1">
    <citation type="submission" date="2023-02" db="EMBL/GenBank/DDBJ databases">
        <title>Nocardiopsis ansamitocini NBRC 112285.</title>
        <authorList>
            <person name="Ichikawa N."/>
            <person name="Sato H."/>
            <person name="Tonouchi N."/>
        </authorList>
    </citation>
    <scope>NUCLEOTIDE SEQUENCE</scope>
    <source>
        <strain evidence="1">NBRC 112285</strain>
    </source>
</reference>
<dbReference type="RefSeq" id="WP_285758129.1">
    <property type="nucleotide sequence ID" value="NZ_BSQG01000002.1"/>
</dbReference>
<sequence length="135" mass="14876">MRIDTAGLEILRRAECLRLLAAAPIGRIVFTDRALPAIQPVNFTLHGADIIVRTAPDTKLAQATRDSVVAFEVDDYDVYERTGWSVTVVGIGRAVTDLAELAELRTLPLRAWAPGDRAHYIRIETDIVTGRRIPG</sequence>
<organism evidence="1 2">
    <name type="scientific">Nocardiopsis ansamitocini</name>
    <dbReference type="NCBI Taxonomy" id="1670832"/>
    <lineage>
        <taxon>Bacteria</taxon>
        <taxon>Bacillati</taxon>
        <taxon>Actinomycetota</taxon>
        <taxon>Actinomycetes</taxon>
        <taxon>Streptosporangiales</taxon>
        <taxon>Nocardiopsidaceae</taxon>
        <taxon>Nocardiopsis</taxon>
    </lineage>
</organism>
<evidence type="ECO:0000313" key="2">
    <source>
        <dbReference type="Proteomes" id="UP001165092"/>
    </source>
</evidence>
<accession>A0A9W6P4V2</accession>
<gene>
    <name evidence="1" type="ORF">Nans01_14790</name>
</gene>
<dbReference type="AlphaFoldDB" id="A0A9W6P4V2"/>
<dbReference type="InterPro" id="IPR024747">
    <property type="entry name" value="Pyridox_Oxase-rel"/>
</dbReference>
<dbReference type="EMBL" id="BSQG01000002">
    <property type="protein sequence ID" value="GLU47128.1"/>
    <property type="molecule type" value="Genomic_DNA"/>
</dbReference>
<comment type="caution">
    <text evidence="1">The sequence shown here is derived from an EMBL/GenBank/DDBJ whole genome shotgun (WGS) entry which is preliminary data.</text>
</comment>
<keyword evidence="2" id="KW-1185">Reference proteome</keyword>
<dbReference type="Gene3D" id="2.30.110.10">
    <property type="entry name" value="Electron Transport, Fmn-binding Protein, Chain A"/>
    <property type="match status" value="1"/>
</dbReference>
<evidence type="ECO:0000313" key="1">
    <source>
        <dbReference type="EMBL" id="GLU47128.1"/>
    </source>
</evidence>
<dbReference type="SUPFAM" id="SSF50475">
    <property type="entry name" value="FMN-binding split barrel"/>
    <property type="match status" value="1"/>
</dbReference>
<dbReference type="InterPro" id="IPR012349">
    <property type="entry name" value="Split_barrel_FMN-bd"/>
</dbReference>
<dbReference type="Pfam" id="PF12900">
    <property type="entry name" value="Pyridox_ox_2"/>
    <property type="match status" value="1"/>
</dbReference>
<protein>
    <submittedName>
        <fullName evidence="1">Pyridoxamine 5'-phosphate oxidase</fullName>
    </submittedName>
</protein>
<name>A0A9W6P4V2_9ACTN</name>